<reference evidence="2 3" key="1">
    <citation type="submission" date="2017-01" db="EMBL/GenBank/DDBJ databases">
        <authorList>
            <person name="Mah S.A."/>
            <person name="Swanson W.J."/>
            <person name="Moy G.W."/>
            <person name="Vacquier V.D."/>
        </authorList>
    </citation>
    <scope>NUCLEOTIDE SEQUENCE [LARGE SCALE GENOMIC DNA]</scope>
    <source>
        <strain evidence="2 3">DSM 29590</strain>
    </source>
</reference>
<keyword evidence="3" id="KW-1185">Reference proteome</keyword>
<proteinExistence type="predicted"/>
<evidence type="ECO:0000313" key="3">
    <source>
        <dbReference type="Proteomes" id="UP000186019"/>
    </source>
</evidence>
<gene>
    <name evidence="2" type="ORF">SAMN05421666_3520</name>
</gene>
<dbReference type="STRING" id="573024.SAMN05216208_0021"/>
<keyword evidence="1" id="KW-0732">Signal</keyword>
<feature type="chain" id="PRO_5009942640" description="Secreted protein" evidence="1">
    <location>
        <begin position="29"/>
        <end position="241"/>
    </location>
</feature>
<name>A0A1N7HNC3_9RHOB</name>
<evidence type="ECO:0000313" key="2">
    <source>
        <dbReference type="EMBL" id="SIS26349.1"/>
    </source>
</evidence>
<dbReference type="PROSITE" id="PS51257">
    <property type="entry name" value="PROKAR_LIPOPROTEIN"/>
    <property type="match status" value="1"/>
</dbReference>
<organism evidence="2 3">
    <name type="scientific">Roseovarius nanhaiticus</name>
    <dbReference type="NCBI Taxonomy" id="573024"/>
    <lineage>
        <taxon>Bacteria</taxon>
        <taxon>Pseudomonadati</taxon>
        <taxon>Pseudomonadota</taxon>
        <taxon>Alphaproteobacteria</taxon>
        <taxon>Rhodobacterales</taxon>
        <taxon>Roseobacteraceae</taxon>
        <taxon>Roseovarius</taxon>
    </lineage>
</organism>
<evidence type="ECO:0008006" key="4">
    <source>
        <dbReference type="Google" id="ProtNLM"/>
    </source>
</evidence>
<dbReference type="AlphaFoldDB" id="A0A1N7HNC3"/>
<feature type="signal peptide" evidence="1">
    <location>
        <begin position="1"/>
        <end position="28"/>
    </location>
</feature>
<dbReference type="EMBL" id="FTNV01000007">
    <property type="protein sequence ID" value="SIS26349.1"/>
    <property type="molecule type" value="Genomic_DNA"/>
</dbReference>
<dbReference type="OrthoDB" id="793772at2"/>
<evidence type="ECO:0000256" key="1">
    <source>
        <dbReference type="SAM" id="SignalP"/>
    </source>
</evidence>
<sequence>MIYRSFAMPLAIAASAAACGYASDTAHAATSAITEAETCLQRHIGTLDALLTLEHIAPYVKGAPEEVEVDYDKGRSHTLSYFWPSDRTRTMSGSTMKIELPIPNMITLGGIKAYTASHYFDRDAHDPVKRFQRAHRNMTAEERETARAAITENMKDEDEKTRKIAKTLLGAATERIMFEPVAGIGDAAAWNIRTKELDVLTGATEFSVKVDVSADMAKNKAVAMTLAQAVLDVCKDATNGE</sequence>
<dbReference type="Proteomes" id="UP000186019">
    <property type="component" value="Unassembled WGS sequence"/>
</dbReference>
<protein>
    <recommendedName>
        <fullName evidence="4">Secreted protein</fullName>
    </recommendedName>
</protein>
<accession>A0A1N7HNC3</accession>
<dbReference type="RefSeq" id="WP_076535603.1">
    <property type="nucleotide sequence ID" value="NZ_FOAC01000011.1"/>
</dbReference>